<dbReference type="Pfam" id="PF00884">
    <property type="entry name" value="Sulfatase"/>
    <property type="match status" value="1"/>
</dbReference>
<accession>D3FDE5</accession>
<dbReference type="STRING" id="469383.Cwoe_5128"/>
<reference evidence="7" key="2">
    <citation type="submission" date="2010-01" db="EMBL/GenBank/DDBJ databases">
        <title>The complete genome of Conexibacter woesei DSM 14684.</title>
        <authorList>
            <consortium name="US DOE Joint Genome Institute (JGI-PGF)"/>
            <person name="Lucas S."/>
            <person name="Copeland A."/>
            <person name="Lapidus A."/>
            <person name="Glavina del Rio T."/>
            <person name="Dalin E."/>
            <person name="Tice H."/>
            <person name="Bruce D."/>
            <person name="Goodwin L."/>
            <person name="Pitluck S."/>
            <person name="Kyrpides N."/>
            <person name="Mavromatis K."/>
            <person name="Ivanova N."/>
            <person name="Mikhailova N."/>
            <person name="Chertkov O."/>
            <person name="Brettin T."/>
            <person name="Detter J.C."/>
            <person name="Han C."/>
            <person name="Larimer F."/>
            <person name="Land M."/>
            <person name="Hauser L."/>
            <person name="Markowitz V."/>
            <person name="Cheng J.-F."/>
            <person name="Hugenholtz P."/>
            <person name="Woyke T."/>
            <person name="Wu D."/>
            <person name="Pukall R."/>
            <person name="Steenblock K."/>
            <person name="Schneider S."/>
            <person name="Klenk H.-P."/>
            <person name="Eisen J.A."/>
        </authorList>
    </citation>
    <scope>NUCLEOTIDE SEQUENCE [LARGE SCALE GENOMIC DNA]</scope>
    <source>
        <strain evidence="7">DSM 14684 / CIP 108061 / JCM 11494 / NBRC 100937 / ID131577</strain>
    </source>
</reference>
<comment type="similarity">
    <text evidence="1">Belongs to the sulfatase family.</text>
</comment>
<dbReference type="Proteomes" id="UP000008229">
    <property type="component" value="Chromosome"/>
</dbReference>
<dbReference type="InterPro" id="IPR050738">
    <property type="entry name" value="Sulfatase"/>
</dbReference>
<organism evidence="6 7">
    <name type="scientific">Conexibacter woesei (strain DSM 14684 / CCUG 47730 / CIP 108061 / JCM 11494 / NBRC 100937 / ID131577)</name>
    <dbReference type="NCBI Taxonomy" id="469383"/>
    <lineage>
        <taxon>Bacteria</taxon>
        <taxon>Bacillati</taxon>
        <taxon>Actinomycetota</taxon>
        <taxon>Thermoleophilia</taxon>
        <taxon>Solirubrobacterales</taxon>
        <taxon>Conexibacteraceae</taxon>
        <taxon>Conexibacter</taxon>
    </lineage>
</organism>
<dbReference type="InterPro" id="IPR006311">
    <property type="entry name" value="TAT_signal"/>
</dbReference>
<keyword evidence="4" id="KW-0472">Membrane</keyword>
<feature type="domain" description="Sulfatase N-terminal" evidence="5">
    <location>
        <begin position="61"/>
        <end position="414"/>
    </location>
</feature>
<sequence length="540" mass="60364" precursor="true">MAGSDDTQRDGVTRRQLLKGAAAAAPGILLGGQAAAAAAAAARERPRRRRTPPARRVAGMNVLLFLTDQQRAIQHFPPGWSQRNMPGLTRLQRHGLTFANAFTNACMCSPARSTLMTGYFPAQHGVKYTLETDMPSPQYPQVELATTFKNPATVVAAAGYTPVYKGKFHCVKPANGSTWVPSDVNQYGFTRWDPPDAGANQDIPEEGGGTYDNDGRFMNSQGTPEAGTEGALQYLSSVAAQSQPFFMVVSLVNPHDVLFYPKTYESGGYDDSWLRGEIEPPATANEDLSTKPAVQRQFQRLFSATGPLPTPQMKRNYLNFYGNLMKASDAYLVKLLDTLKSTGLLDDTLVIATADHGEMGTAHGGLRQKNFNFYEESTRVPLVYSNPRLFRRPERSDALVSHVDFLPTLASLVGAPASARANWEGVDYSSQILDRSPKPTQDYTVFTYDDWQSGQARGPYPQPPNHIVSIRERRWKLARYYDADGRAPDQWEMYDLKSDPLERRNLAWRGYRRTPAQEREYRRLRRKLARVERTRLQPLS</sequence>
<reference evidence="6 7" key="1">
    <citation type="journal article" date="2010" name="Stand. Genomic Sci.">
        <title>Complete genome sequence of Conexibacter woesei type strain (ID131577).</title>
        <authorList>
            <person name="Pukall R."/>
            <person name="Lapidus A."/>
            <person name="Glavina Del Rio T."/>
            <person name="Copeland A."/>
            <person name="Tice H."/>
            <person name="Cheng J.-F."/>
            <person name="Lucas S."/>
            <person name="Chen F."/>
            <person name="Nolan M."/>
            <person name="Bruce D."/>
            <person name="Goodwin L."/>
            <person name="Pitluck S."/>
            <person name="Mavromatis K."/>
            <person name="Ivanova N."/>
            <person name="Ovchinnikova G."/>
            <person name="Pati A."/>
            <person name="Chen A."/>
            <person name="Palaniappan K."/>
            <person name="Land M."/>
            <person name="Hauser L."/>
            <person name="Chang Y.-J."/>
            <person name="Jeffries C.D."/>
            <person name="Chain P."/>
            <person name="Meincke L."/>
            <person name="Sims D."/>
            <person name="Brettin T."/>
            <person name="Detter J.C."/>
            <person name="Rohde M."/>
            <person name="Goeker M."/>
            <person name="Bristow J."/>
            <person name="Eisen J.A."/>
            <person name="Markowitz V."/>
            <person name="Kyrpides N.C."/>
            <person name="Klenk H.-P."/>
            <person name="Hugenholtz P."/>
        </authorList>
    </citation>
    <scope>NUCLEOTIDE SEQUENCE [LARGE SCALE GENOMIC DNA]</scope>
    <source>
        <strain evidence="7">DSM 14684 / CIP 108061 / JCM 11494 / NBRC 100937 / ID131577</strain>
    </source>
</reference>
<protein>
    <submittedName>
        <fullName evidence="6">Sulfatase</fullName>
    </submittedName>
</protein>
<evidence type="ECO:0000313" key="7">
    <source>
        <dbReference type="Proteomes" id="UP000008229"/>
    </source>
</evidence>
<dbReference type="EMBL" id="CP001854">
    <property type="protein sequence ID" value="ADB53537.1"/>
    <property type="molecule type" value="Genomic_DNA"/>
</dbReference>
<dbReference type="InterPro" id="IPR000917">
    <property type="entry name" value="Sulfatase_N"/>
</dbReference>
<feature type="transmembrane region" description="Helical" evidence="4">
    <location>
        <begin position="20"/>
        <end position="42"/>
    </location>
</feature>
<evidence type="ECO:0000256" key="2">
    <source>
        <dbReference type="ARBA" id="ARBA00022801"/>
    </source>
</evidence>
<dbReference type="eggNOG" id="COG3119">
    <property type="taxonomic scope" value="Bacteria"/>
</dbReference>
<dbReference type="Gene3D" id="3.40.720.10">
    <property type="entry name" value="Alkaline Phosphatase, subunit A"/>
    <property type="match status" value="1"/>
</dbReference>
<keyword evidence="7" id="KW-1185">Reference proteome</keyword>
<dbReference type="OrthoDB" id="9777306at2"/>
<dbReference type="PROSITE" id="PS51318">
    <property type="entry name" value="TAT"/>
    <property type="match status" value="1"/>
</dbReference>
<evidence type="ECO:0000313" key="6">
    <source>
        <dbReference type="EMBL" id="ADB53537.1"/>
    </source>
</evidence>
<dbReference type="SUPFAM" id="SSF53649">
    <property type="entry name" value="Alkaline phosphatase-like"/>
    <property type="match status" value="1"/>
</dbReference>
<name>D3FDE5_CONWI</name>
<keyword evidence="4" id="KW-0812">Transmembrane</keyword>
<proteinExistence type="inferred from homology"/>
<gene>
    <name evidence="6" type="ordered locus">Cwoe_5128</name>
</gene>
<dbReference type="InterPro" id="IPR017850">
    <property type="entry name" value="Alkaline_phosphatase_core_sf"/>
</dbReference>
<dbReference type="CDD" id="cd16035">
    <property type="entry name" value="sulfatase_like"/>
    <property type="match status" value="1"/>
</dbReference>
<dbReference type="HOGENOM" id="CLU_006332_8_0_11"/>
<dbReference type="AlphaFoldDB" id="D3FDE5"/>
<keyword evidence="2" id="KW-0378">Hydrolase</keyword>
<evidence type="ECO:0000256" key="3">
    <source>
        <dbReference type="SAM" id="MobiDB-lite"/>
    </source>
</evidence>
<dbReference type="PANTHER" id="PTHR42693">
    <property type="entry name" value="ARYLSULFATASE FAMILY MEMBER"/>
    <property type="match status" value="1"/>
</dbReference>
<evidence type="ECO:0000259" key="5">
    <source>
        <dbReference type="Pfam" id="PF00884"/>
    </source>
</evidence>
<evidence type="ECO:0000256" key="1">
    <source>
        <dbReference type="ARBA" id="ARBA00008779"/>
    </source>
</evidence>
<dbReference type="PANTHER" id="PTHR42693:SF53">
    <property type="entry name" value="ENDO-4-O-SULFATASE"/>
    <property type="match status" value="1"/>
</dbReference>
<dbReference type="RefSeq" id="WP_012936588.1">
    <property type="nucleotide sequence ID" value="NC_013739.1"/>
</dbReference>
<dbReference type="GO" id="GO:0004065">
    <property type="term" value="F:arylsulfatase activity"/>
    <property type="evidence" value="ECO:0007669"/>
    <property type="project" value="TreeGrafter"/>
</dbReference>
<evidence type="ECO:0000256" key="4">
    <source>
        <dbReference type="SAM" id="Phobius"/>
    </source>
</evidence>
<feature type="region of interest" description="Disordered" evidence="3">
    <location>
        <begin position="194"/>
        <end position="226"/>
    </location>
</feature>
<keyword evidence="4" id="KW-1133">Transmembrane helix</keyword>
<dbReference type="KEGG" id="cwo:Cwoe_5128"/>